<evidence type="ECO:0000313" key="3">
    <source>
        <dbReference type="Proteomes" id="UP000050920"/>
    </source>
</evidence>
<evidence type="ECO:0008006" key="4">
    <source>
        <dbReference type="Google" id="ProtNLM"/>
    </source>
</evidence>
<evidence type="ECO:0000313" key="2">
    <source>
        <dbReference type="EMBL" id="KRO26474.1"/>
    </source>
</evidence>
<evidence type="ECO:0000256" key="1">
    <source>
        <dbReference type="SAM" id="Phobius"/>
    </source>
</evidence>
<keyword evidence="1" id="KW-0812">Transmembrane</keyword>
<dbReference type="Pfam" id="PF07155">
    <property type="entry name" value="ECF-ribofla_trS"/>
    <property type="match status" value="1"/>
</dbReference>
<feature type="transmembrane region" description="Helical" evidence="1">
    <location>
        <begin position="73"/>
        <end position="92"/>
    </location>
</feature>
<dbReference type="Gene3D" id="1.10.1760.20">
    <property type="match status" value="1"/>
</dbReference>
<dbReference type="RefSeq" id="WP_024623679.1">
    <property type="nucleotide sequence ID" value="NZ_AYGX02000132.1"/>
</dbReference>
<feature type="transmembrane region" description="Helical" evidence="1">
    <location>
        <begin position="153"/>
        <end position="174"/>
    </location>
</feature>
<gene>
    <name evidence="2" type="ORF">DY78_GL000939</name>
</gene>
<accession>A0A0R2NT82</accession>
<dbReference type="InterPro" id="IPR009825">
    <property type="entry name" value="ECF_substrate-spec-like"/>
</dbReference>
<keyword evidence="1" id="KW-0472">Membrane</keyword>
<proteinExistence type="predicted"/>
<feature type="transmembrane region" description="Helical" evidence="1">
    <location>
        <begin position="112"/>
        <end position="133"/>
    </location>
</feature>
<reference evidence="2 3" key="1">
    <citation type="journal article" date="2015" name="Genome Announc.">
        <title>Expanding the biotechnology potential of lactobacilli through comparative genomics of 213 strains and associated genera.</title>
        <authorList>
            <person name="Sun Z."/>
            <person name="Harris H.M."/>
            <person name="McCann A."/>
            <person name="Guo C."/>
            <person name="Argimon S."/>
            <person name="Zhang W."/>
            <person name="Yang X."/>
            <person name="Jeffery I.B."/>
            <person name="Cooney J.C."/>
            <person name="Kagawa T.F."/>
            <person name="Liu W."/>
            <person name="Song Y."/>
            <person name="Salvetti E."/>
            <person name="Wrobel A."/>
            <person name="Rasinkangas P."/>
            <person name="Parkhill J."/>
            <person name="Rea M.C."/>
            <person name="O'Sullivan O."/>
            <person name="Ritari J."/>
            <person name="Douillard F.P."/>
            <person name="Paul Ross R."/>
            <person name="Yang R."/>
            <person name="Briner A.E."/>
            <person name="Felis G.E."/>
            <person name="de Vos W.M."/>
            <person name="Barrangou R."/>
            <person name="Klaenhammer T.R."/>
            <person name="Caufield P.W."/>
            <person name="Cui Y."/>
            <person name="Zhang H."/>
            <person name="O'Toole P.W."/>
        </authorList>
    </citation>
    <scope>NUCLEOTIDE SEQUENCE [LARGE SCALE GENOMIC DNA]</scope>
    <source>
        <strain evidence="2 3">DSM 21115</strain>
    </source>
</reference>
<dbReference type="GO" id="GO:0016020">
    <property type="term" value="C:membrane"/>
    <property type="evidence" value="ECO:0007669"/>
    <property type="project" value="InterPro"/>
</dbReference>
<feature type="transmembrane region" description="Helical" evidence="1">
    <location>
        <begin position="12"/>
        <end position="31"/>
    </location>
</feature>
<sequence length="188" mass="19908">MGSNQRLRKLIFAALFAAIIFVGISVLRIPLPAVVGRPFIHFGNILTVIAVLLLGFGYGGAAGAIGLGMFDILNGYAATSWLTVIEALILAAMTEVTFKAVHGDQRPSLGKLYAVSLVAGLTKIVTSWCTGVIEAMMVGTTLKVAMIGSFASLLSATINSVACFILVPLIYMLLVKIGFSRQRFNQLG</sequence>
<keyword evidence="3" id="KW-1185">Reference proteome</keyword>
<keyword evidence="1" id="KW-1133">Transmembrane helix</keyword>
<name>A0A0R2NT82_9LACO</name>
<protein>
    <recommendedName>
        <fullName evidence="4">Integral membrane protein</fullName>
    </recommendedName>
</protein>
<dbReference type="Proteomes" id="UP000050920">
    <property type="component" value="Unassembled WGS sequence"/>
</dbReference>
<comment type="caution">
    <text evidence="2">The sequence shown here is derived from an EMBL/GenBank/DDBJ whole genome shotgun (WGS) entry which is preliminary data.</text>
</comment>
<dbReference type="EMBL" id="AYGX02000132">
    <property type="protein sequence ID" value="KRO26474.1"/>
    <property type="molecule type" value="Genomic_DNA"/>
</dbReference>
<organism evidence="2 3">
    <name type="scientific">Lactiplantibacillus fabifermentans DSM 21115</name>
    <dbReference type="NCBI Taxonomy" id="1413187"/>
    <lineage>
        <taxon>Bacteria</taxon>
        <taxon>Bacillati</taxon>
        <taxon>Bacillota</taxon>
        <taxon>Bacilli</taxon>
        <taxon>Lactobacillales</taxon>
        <taxon>Lactobacillaceae</taxon>
        <taxon>Lactiplantibacillus</taxon>
    </lineage>
</organism>
<dbReference type="AlphaFoldDB" id="A0A0R2NT82"/>
<feature type="transmembrane region" description="Helical" evidence="1">
    <location>
        <begin position="43"/>
        <end position="67"/>
    </location>
</feature>